<dbReference type="InterPro" id="IPR013767">
    <property type="entry name" value="PAS_fold"/>
</dbReference>
<feature type="region of interest" description="Disordered" evidence="12">
    <location>
        <begin position="473"/>
        <end position="571"/>
    </location>
</feature>
<comment type="subunit">
    <text evidence="8">Efficient DNA binding requires dimerization with another bHLH protein. Interacts with ARNT; forms a heterodimer that binds core DNA sequence 5'-[AG]CGTG-3' within the hypoxia response element (HRE) of target gene promoters.</text>
</comment>
<dbReference type="FunFam" id="3.30.450.20:FF:000021">
    <property type="entry name" value="Neuronal PAS domain-containing protein 3"/>
    <property type="match status" value="1"/>
</dbReference>
<evidence type="ECO:0000256" key="1">
    <source>
        <dbReference type="ARBA" id="ARBA00004123"/>
    </source>
</evidence>
<feature type="domain" description="PAS" evidence="13">
    <location>
        <begin position="174"/>
        <end position="238"/>
    </location>
</feature>
<dbReference type="PANTHER" id="PTHR23043:SF30">
    <property type="entry name" value="NEURONAL PAS DOMAIN-CONTAINING PROTEIN 3"/>
    <property type="match status" value="1"/>
</dbReference>
<keyword evidence="6" id="KW-0539">Nucleus</keyword>
<evidence type="ECO:0000256" key="7">
    <source>
        <dbReference type="ARBA" id="ARBA00059012"/>
    </source>
</evidence>
<dbReference type="InterPro" id="IPR000014">
    <property type="entry name" value="PAS"/>
</dbReference>
<dbReference type="SUPFAM" id="SSF55785">
    <property type="entry name" value="PYP-like sensor domain (PAS domain)"/>
    <property type="match status" value="2"/>
</dbReference>
<dbReference type="CDD" id="cd00130">
    <property type="entry name" value="PAS"/>
    <property type="match status" value="2"/>
</dbReference>
<feature type="domain" description="PAS" evidence="13">
    <location>
        <begin position="355"/>
        <end position="410"/>
    </location>
</feature>
<dbReference type="PROSITE" id="PS50888">
    <property type="entry name" value="BHLH"/>
    <property type="match status" value="1"/>
</dbReference>
<keyword evidence="3" id="KW-0805">Transcription regulation</keyword>
<evidence type="ECO:0000256" key="8">
    <source>
        <dbReference type="ARBA" id="ARBA00064109"/>
    </source>
</evidence>
<dbReference type="CDD" id="cd19732">
    <property type="entry name" value="bHLH-PAS_NPAS3_PASD6"/>
    <property type="match status" value="1"/>
</dbReference>
<feature type="compositionally biased region" description="Basic and acidic residues" evidence="12">
    <location>
        <begin position="500"/>
        <end position="509"/>
    </location>
</feature>
<accession>A0A6J1ZUV8</accession>
<feature type="compositionally biased region" description="Basic and acidic residues" evidence="12">
    <location>
        <begin position="545"/>
        <end position="565"/>
    </location>
</feature>
<keyword evidence="4" id="KW-0238">DNA-binding</keyword>
<evidence type="ECO:0000256" key="2">
    <source>
        <dbReference type="ARBA" id="ARBA00022737"/>
    </source>
</evidence>
<evidence type="ECO:0000256" key="3">
    <source>
        <dbReference type="ARBA" id="ARBA00023015"/>
    </source>
</evidence>
<organism evidence="15 16">
    <name type="scientific">Acinonyx jubatus</name>
    <name type="common">Cheetah</name>
    <dbReference type="NCBI Taxonomy" id="32536"/>
    <lineage>
        <taxon>Eukaryota</taxon>
        <taxon>Metazoa</taxon>
        <taxon>Chordata</taxon>
        <taxon>Craniata</taxon>
        <taxon>Vertebrata</taxon>
        <taxon>Euteleostomi</taxon>
        <taxon>Mammalia</taxon>
        <taxon>Eutheria</taxon>
        <taxon>Laurasiatheria</taxon>
        <taxon>Carnivora</taxon>
        <taxon>Feliformia</taxon>
        <taxon>Felidae</taxon>
        <taxon>Felinae</taxon>
        <taxon>Acinonyx</taxon>
    </lineage>
</organism>
<gene>
    <name evidence="16" type="primary">NPAS3</name>
</gene>
<evidence type="ECO:0000313" key="16">
    <source>
        <dbReference type="RefSeq" id="XP_026921367.1"/>
    </source>
</evidence>
<dbReference type="AlphaFoldDB" id="A0A6J1ZUV8"/>
<dbReference type="SMART" id="SM00091">
    <property type="entry name" value="PAS"/>
    <property type="match status" value="2"/>
</dbReference>
<feature type="compositionally biased region" description="Low complexity" evidence="12">
    <location>
        <begin position="759"/>
        <end position="771"/>
    </location>
</feature>
<feature type="compositionally biased region" description="Polar residues" evidence="12">
    <location>
        <begin position="697"/>
        <end position="707"/>
    </location>
</feature>
<name>A0A6J1ZUV8_ACIJB</name>
<evidence type="ECO:0000256" key="4">
    <source>
        <dbReference type="ARBA" id="ARBA00023125"/>
    </source>
</evidence>
<reference evidence="16" key="1">
    <citation type="submission" date="2025-08" db="UniProtKB">
        <authorList>
            <consortium name="RefSeq"/>
        </authorList>
    </citation>
    <scope>IDENTIFICATION</scope>
    <source>
        <tissue evidence="16">Blood</tissue>
    </source>
</reference>
<dbReference type="Gene3D" id="3.30.450.20">
    <property type="entry name" value="PAS domain"/>
    <property type="match status" value="2"/>
</dbReference>
<dbReference type="InterPro" id="IPR011598">
    <property type="entry name" value="bHLH_dom"/>
</dbReference>
<evidence type="ECO:0000256" key="12">
    <source>
        <dbReference type="SAM" id="MobiDB-lite"/>
    </source>
</evidence>
<evidence type="ECO:0000256" key="5">
    <source>
        <dbReference type="ARBA" id="ARBA00023163"/>
    </source>
</evidence>
<feature type="domain" description="BHLH" evidence="14">
    <location>
        <begin position="57"/>
        <end position="110"/>
    </location>
</feature>
<dbReference type="Pfam" id="PF08447">
    <property type="entry name" value="PAS_3"/>
    <property type="match status" value="1"/>
</dbReference>
<keyword evidence="5" id="KW-0804">Transcription</keyword>
<feature type="compositionally biased region" description="Gly residues" evidence="12">
    <location>
        <begin position="778"/>
        <end position="789"/>
    </location>
</feature>
<feature type="region of interest" description="Disordered" evidence="12">
    <location>
        <begin position="678"/>
        <end position="742"/>
    </location>
</feature>
<dbReference type="Gene3D" id="4.10.280.10">
    <property type="entry name" value="Helix-loop-helix DNA-binding domain"/>
    <property type="match status" value="1"/>
</dbReference>
<sequence>MIRIFPDFSVQVTAAAAGGAAAGVPAGAGMGRAGAAANGTPQNVQGITSYQQRLQALRKEKSRDAARSRRGKENFEFYELAKLLPLPAAITSQLDKASIIRLTISYLKMRDFANQGDPPWNLRMEGPPPNTSVKGIQMWKSELCMRKTPCEGAQRRRSPSALAIEVFEAHLGSHILQSLDGFVFALNQEGKFLYISETVSIYLGLSQVELTGSSVFDYVHPGDHVEMAEQLGMKLPPGRGLLSQGTAEDGASSASSSSQSETPEPVESTSPSLLTTDNTLERSFFIRMKSTLTKRGVHIKSSGYKVIHITGRLRLRVSLSHGRTVPSQIMGLVVVAHALPPPTINEVRIDCHMFVTRVNMDLNIIYCENRISDYMDLTPVDIVGKRCYHFIHAEDVEGIRHSHLDLLNKGQCVTKYYRWMQKNGGYIWIQSSATIAINAKNANEKNIIWVNYLLSNPEYKDTPMDIAQLPHLPEKTSESSETSDSESDSKDTSGITEDNENSKSDEKGNQSENSEDPEPDRKKSGNACDNDMNCNDDGHSSSNPDSRDSDDSFEHSDFENPKAGEDGFGALGPMQIKVERYVESESDLRLQNCESLTSDSAKDSDSAGEAGAQASSKHQKRKKRRKRQKGGSASRRRLSSASSPGGLDAGLVEPPRLLSSPNSASVLKIKTEISEPINFDNDSSIWNYPPNREISRNESPYSMTKPPSSEHFPSPQGGGGGGGLHVAIPDSVLTPPGADGAAARKTQFGASATAALAPVASDPLSPPLSASPRDKHPGGGGGGGGGSGSGPSASNSLLYTGDLEALQRLQAGNVVLPLVHRVTGTLAATSTAAQRVYTTGTIRYAPAEVTLAMQGNLLPNAHAVNFVDVNSPGFGLDPKTPMEMLYHHVHRLNMSGPFGGAVSAASLTQMPAGNVFTTAEGLFSTLPFPVYSNGIHAAQTLERKED</sequence>
<dbReference type="SMART" id="SM00353">
    <property type="entry name" value="HLH"/>
    <property type="match status" value="1"/>
</dbReference>
<evidence type="ECO:0000256" key="9">
    <source>
        <dbReference type="ARBA" id="ARBA00070615"/>
    </source>
</evidence>
<feature type="region of interest" description="Disordered" evidence="12">
    <location>
        <begin position="583"/>
        <end position="662"/>
    </location>
</feature>
<evidence type="ECO:0000256" key="6">
    <source>
        <dbReference type="ARBA" id="ARBA00023242"/>
    </source>
</evidence>
<feature type="compositionally biased region" description="Low complexity" evidence="12">
    <location>
        <begin position="246"/>
        <end position="272"/>
    </location>
</feature>
<feature type="region of interest" description="Disordered" evidence="12">
    <location>
        <begin position="236"/>
        <end position="274"/>
    </location>
</feature>
<dbReference type="GO" id="GO:0005634">
    <property type="term" value="C:nucleus"/>
    <property type="evidence" value="ECO:0007669"/>
    <property type="project" value="UniProtKB-SubCell"/>
</dbReference>
<evidence type="ECO:0000259" key="14">
    <source>
        <dbReference type="PROSITE" id="PS50888"/>
    </source>
</evidence>
<dbReference type="RefSeq" id="XP_026921367.1">
    <property type="nucleotide sequence ID" value="XM_027065566.2"/>
</dbReference>
<protein>
    <recommendedName>
        <fullName evidence="9">Neuronal PAS domain-containing protein 3</fullName>
    </recommendedName>
    <alternativeName>
        <fullName evidence="10">Basic-helix-loop-helix-PAS protein MOP6</fullName>
    </alternativeName>
    <alternativeName>
        <fullName evidence="11">Member of PAS protein 6</fullName>
    </alternativeName>
</protein>
<dbReference type="CTD" id="64067"/>
<dbReference type="InterPro" id="IPR036638">
    <property type="entry name" value="HLH_DNA-bd_sf"/>
</dbReference>
<dbReference type="GeneID" id="106976388"/>
<dbReference type="SUPFAM" id="SSF47459">
    <property type="entry name" value="HLH, helix-loop-helix DNA-binding domain"/>
    <property type="match status" value="1"/>
</dbReference>
<dbReference type="Pfam" id="PF00989">
    <property type="entry name" value="PAS"/>
    <property type="match status" value="1"/>
</dbReference>
<evidence type="ECO:0000313" key="15">
    <source>
        <dbReference type="Proteomes" id="UP001652583"/>
    </source>
</evidence>
<dbReference type="PROSITE" id="PS50112">
    <property type="entry name" value="PAS"/>
    <property type="match status" value="2"/>
</dbReference>
<dbReference type="Pfam" id="PF23171">
    <property type="entry name" value="bHLH_HIF1A"/>
    <property type="match status" value="1"/>
</dbReference>
<evidence type="ECO:0000259" key="13">
    <source>
        <dbReference type="PROSITE" id="PS50112"/>
    </source>
</evidence>
<feature type="compositionally biased region" description="Basic residues" evidence="12">
    <location>
        <begin position="617"/>
        <end position="638"/>
    </location>
</feature>
<feature type="region of interest" description="Disordered" evidence="12">
    <location>
        <begin position="759"/>
        <end position="795"/>
    </location>
</feature>
<dbReference type="FunFam" id="3.30.450.20:FF:000091">
    <property type="entry name" value="Neuronal PAS domain-containing protein 3"/>
    <property type="match status" value="1"/>
</dbReference>
<dbReference type="GO" id="GO:0046983">
    <property type="term" value="F:protein dimerization activity"/>
    <property type="evidence" value="ECO:0007669"/>
    <property type="project" value="InterPro"/>
</dbReference>
<dbReference type="InterPro" id="IPR035965">
    <property type="entry name" value="PAS-like_dom_sf"/>
</dbReference>
<comment type="subcellular location">
    <subcellularLocation>
        <location evidence="1">Nucleus</location>
    </subcellularLocation>
</comment>
<keyword evidence="2" id="KW-0677">Repeat</keyword>
<dbReference type="InterPro" id="IPR013655">
    <property type="entry name" value="PAS_fold_3"/>
</dbReference>
<evidence type="ECO:0000256" key="11">
    <source>
        <dbReference type="ARBA" id="ARBA00083650"/>
    </source>
</evidence>
<feature type="compositionally biased region" description="Low complexity" evidence="12">
    <location>
        <begin position="526"/>
        <end position="544"/>
    </location>
</feature>
<comment type="function">
    <text evidence="7">May play a broad role in neurogenesis. May control regulatory pathways relevant to schizophrenia and to psychotic illness.</text>
</comment>
<dbReference type="Proteomes" id="UP001652583">
    <property type="component" value="Chromosome B3"/>
</dbReference>
<dbReference type="GO" id="GO:0000977">
    <property type="term" value="F:RNA polymerase II transcription regulatory region sequence-specific DNA binding"/>
    <property type="evidence" value="ECO:0007669"/>
    <property type="project" value="TreeGrafter"/>
</dbReference>
<dbReference type="FunFam" id="4.10.280.10:FF:000007">
    <property type="entry name" value="single-minded homolog 1 isoform X1"/>
    <property type="match status" value="1"/>
</dbReference>
<dbReference type="GO" id="GO:0000981">
    <property type="term" value="F:DNA-binding transcription factor activity, RNA polymerase II-specific"/>
    <property type="evidence" value="ECO:0007669"/>
    <property type="project" value="TreeGrafter"/>
</dbReference>
<keyword evidence="15" id="KW-1185">Reference proteome</keyword>
<dbReference type="PANTHER" id="PTHR23043">
    <property type="entry name" value="HYPOXIA-INDUCIBLE FACTOR 1 ALPHA"/>
    <property type="match status" value="1"/>
</dbReference>
<proteinExistence type="predicted"/>
<evidence type="ECO:0000256" key="10">
    <source>
        <dbReference type="ARBA" id="ARBA00078434"/>
    </source>
</evidence>